<accession>A0ABW7MV85</accession>
<organism evidence="1 2">
    <name type="scientific">Gaetbulibacter aestuarii</name>
    <dbReference type="NCBI Taxonomy" id="1502358"/>
    <lineage>
        <taxon>Bacteria</taxon>
        <taxon>Pseudomonadati</taxon>
        <taxon>Bacteroidota</taxon>
        <taxon>Flavobacteriia</taxon>
        <taxon>Flavobacteriales</taxon>
        <taxon>Flavobacteriaceae</taxon>
        <taxon>Gaetbulibacter</taxon>
    </lineage>
</organism>
<dbReference type="PROSITE" id="PS51257">
    <property type="entry name" value="PROKAR_LIPOPROTEIN"/>
    <property type="match status" value="1"/>
</dbReference>
<proteinExistence type="predicted"/>
<name>A0ABW7MV85_9FLAO</name>
<keyword evidence="2" id="KW-1185">Reference proteome</keyword>
<reference evidence="1 2" key="1">
    <citation type="submission" date="2024-02" db="EMBL/GenBank/DDBJ databases">
        <title>A Gaetbulibacter species isolated from tidal flats and genomic insights of their niches.</title>
        <authorList>
            <person name="Ye Y."/>
        </authorList>
    </citation>
    <scope>NUCLEOTIDE SEQUENCE [LARGE SCALE GENOMIC DNA]</scope>
    <source>
        <strain evidence="1 2">KYW382</strain>
    </source>
</reference>
<dbReference type="Proteomes" id="UP001610100">
    <property type="component" value="Unassembled WGS sequence"/>
</dbReference>
<dbReference type="RefSeq" id="WP_344738887.1">
    <property type="nucleotide sequence ID" value="NZ_BAABAY010000001.1"/>
</dbReference>
<gene>
    <name evidence="1" type="ORF">V8G58_01390</name>
</gene>
<sequence>MKSLIKTVFVIFVFLVFSCKKRGYLINELRSDNNRKIFNLENTESNYLIYTEDFMDESWSKFHVKVRNNATLDPNGNPTADLVDFSEDISNSRISQVVDNLPEGYYAFSIYLKALKGDIGKFIISVKSRGNKEEWRNRSIKIEDSHWKRVDVRIKLDSVGSIVIYPGNRLVNGSDKSLKRIYMWGAQLEKINSISSELKKYKGVKVIK</sequence>
<evidence type="ECO:0000313" key="2">
    <source>
        <dbReference type="Proteomes" id="UP001610100"/>
    </source>
</evidence>
<protein>
    <submittedName>
        <fullName evidence="1">Uncharacterized protein</fullName>
    </submittedName>
</protein>
<comment type="caution">
    <text evidence="1">The sequence shown here is derived from an EMBL/GenBank/DDBJ whole genome shotgun (WGS) entry which is preliminary data.</text>
</comment>
<dbReference type="EMBL" id="JBAWKB010000001">
    <property type="protein sequence ID" value="MFH6770570.1"/>
    <property type="molecule type" value="Genomic_DNA"/>
</dbReference>
<evidence type="ECO:0000313" key="1">
    <source>
        <dbReference type="EMBL" id="MFH6770570.1"/>
    </source>
</evidence>